<evidence type="ECO:0000313" key="3">
    <source>
        <dbReference type="Proteomes" id="UP000814243"/>
    </source>
</evidence>
<comment type="caution">
    <text evidence="2">The sequence shown here is derived from an EMBL/GenBank/DDBJ whole genome shotgun (WGS) entry which is preliminary data.</text>
</comment>
<dbReference type="EMBL" id="JACEFF010000847">
    <property type="protein sequence ID" value="KAH9629885.1"/>
    <property type="molecule type" value="Genomic_DNA"/>
</dbReference>
<evidence type="ECO:0000313" key="2">
    <source>
        <dbReference type="EMBL" id="KAH9629885.1"/>
    </source>
</evidence>
<name>A0A922SA41_SPOEX</name>
<gene>
    <name evidence="2" type="ORF">HF086_008176</name>
</gene>
<evidence type="ECO:0000256" key="1">
    <source>
        <dbReference type="SAM" id="MobiDB-lite"/>
    </source>
</evidence>
<sequence>MRLRSFPSRKLATKSLQTWSQRYYNELFAYNFVPAQMDLNHVSQNQKEKEKLRSPLGTRRNHHRKTKRLEDCYSPRKQALFKILLSEKSQIKKRETMKASRCKNIFTYSNVIYKLCLIM</sequence>
<proteinExistence type="predicted"/>
<dbReference type="AlphaFoldDB" id="A0A922SA41"/>
<organism evidence="2 3">
    <name type="scientific">Spodoptera exigua</name>
    <name type="common">Beet armyworm</name>
    <name type="synonym">Noctua fulgens</name>
    <dbReference type="NCBI Taxonomy" id="7107"/>
    <lineage>
        <taxon>Eukaryota</taxon>
        <taxon>Metazoa</taxon>
        <taxon>Ecdysozoa</taxon>
        <taxon>Arthropoda</taxon>
        <taxon>Hexapoda</taxon>
        <taxon>Insecta</taxon>
        <taxon>Pterygota</taxon>
        <taxon>Neoptera</taxon>
        <taxon>Endopterygota</taxon>
        <taxon>Lepidoptera</taxon>
        <taxon>Glossata</taxon>
        <taxon>Ditrysia</taxon>
        <taxon>Noctuoidea</taxon>
        <taxon>Noctuidae</taxon>
        <taxon>Amphipyrinae</taxon>
        <taxon>Spodoptera</taxon>
    </lineage>
</organism>
<accession>A0A922SA41</accession>
<reference evidence="2" key="1">
    <citation type="journal article" date="2021" name="G3 (Bethesda)">
        <title>Genome and transcriptome analysis of the beet armyworm Spodoptera exigua reveals targets for pest control. .</title>
        <authorList>
            <person name="Simon S."/>
            <person name="Breeschoten T."/>
            <person name="Jansen H.J."/>
            <person name="Dirks R.P."/>
            <person name="Schranz M.E."/>
            <person name="Ros V.I.D."/>
        </authorList>
    </citation>
    <scope>NUCLEOTIDE SEQUENCE</scope>
    <source>
        <strain evidence="2">TB_SE_WUR_2020</strain>
    </source>
</reference>
<dbReference type="Proteomes" id="UP000814243">
    <property type="component" value="Unassembled WGS sequence"/>
</dbReference>
<protein>
    <submittedName>
        <fullName evidence="2">Uncharacterized protein</fullName>
    </submittedName>
</protein>
<feature type="region of interest" description="Disordered" evidence="1">
    <location>
        <begin position="43"/>
        <end position="69"/>
    </location>
</feature>